<dbReference type="AlphaFoldDB" id="A0AAX0WQU2"/>
<organism evidence="1 2">
    <name type="scientific">Legionella anisa</name>
    <dbReference type="NCBI Taxonomy" id="28082"/>
    <lineage>
        <taxon>Bacteria</taxon>
        <taxon>Pseudomonadati</taxon>
        <taxon>Pseudomonadota</taxon>
        <taxon>Gammaproteobacteria</taxon>
        <taxon>Legionellales</taxon>
        <taxon>Legionellaceae</taxon>
        <taxon>Legionella</taxon>
    </lineage>
</organism>
<dbReference type="Proteomes" id="UP000192511">
    <property type="component" value="Unassembled WGS sequence"/>
</dbReference>
<keyword evidence="2" id="KW-1185">Reference proteome</keyword>
<comment type="caution">
    <text evidence="1">The sequence shown here is derived from an EMBL/GenBank/DDBJ whole genome shotgun (WGS) entry which is preliminary data.</text>
</comment>
<dbReference type="Gene3D" id="3.40.390.10">
    <property type="entry name" value="Collagenase (Catalytic Domain)"/>
    <property type="match status" value="1"/>
</dbReference>
<protein>
    <submittedName>
        <fullName evidence="1">Uncharacterized protein</fullName>
    </submittedName>
</protein>
<gene>
    <name evidence="1" type="ORF">A6J39_002915</name>
</gene>
<dbReference type="EMBL" id="NBTX02000004">
    <property type="protein sequence ID" value="PNL60243.1"/>
    <property type="molecule type" value="Genomic_DNA"/>
</dbReference>
<dbReference type="GO" id="GO:0008237">
    <property type="term" value="F:metallopeptidase activity"/>
    <property type="evidence" value="ECO:0007669"/>
    <property type="project" value="InterPro"/>
</dbReference>
<reference evidence="1" key="1">
    <citation type="submission" date="2017-12" db="EMBL/GenBank/DDBJ databases">
        <title>FDA dAtabase for Regulatory Grade micrObial Sequences (FDA-ARGOS): Supporting development and validation of Infectious Disease Dx tests.</title>
        <authorList>
            <person name="Kerrigan L."/>
            <person name="Tallon L.J."/>
            <person name="Sadzewicz L."/>
            <person name="Sengamalay N."/>
            <person name="Ott S."/>
            <person name="Godinez A."/>
            <person name="Nagaraj S."/>
            <person name="Vavikolanu K."/>
            <person name="Aluvathingal J."/>
            <person name="Nadendla S."/>
            <person name="Sichtig H."/>
        </authorList>
    </citation>
    <scope>NUCLEOTIDE SEQUENCE [LARGE SCALE GENOMIC DNA]</scope>
    <source>
        <strain evidence="1">FDAARGOS_200</strain>
    </source>
</reference>
<dbReference type="GeneID" id="98064613"/>
<evidence type="ECO:0000313" key="1">
    <source>
        <dbReference type="EMBL" id="PNL60243.1"/>
    </source>
</evidence>
<evidence type="ECO:0000313" key="2">
    <source>
        <dbReference type="Proteomes" id="UP000192511"/>
    </source>
</evidence>
<sequence>MPKNPKNSKKIPEHITQDNMVVSLKSKDSKLTVQEKQTLNQIYNESTLRLERTLDLLTQLENYLNSYDSQTKNQVQNIKQLMIDNNAPAEILHTLKMLKRHFYIPITHDNTINNVLNSTAAIKNNLLKTYKGLKGQLNLSLEIVDHVPTPEEVENFEDKTYVLVKSNNQWSLLYYENKGNPTEINIDNVNPAINNMATVDGAKLNYHLLMRDIMLYHAKNVESQPNKVYISNLKQSYINNPNNRTLGYVNGNGPTDGDGNLLFVNEYFGAIHIDYRLLTTNPSRALGTLIHESMHRYGFVNDRGYYHGRKDVKNSTEQRRYPEDFRDLPKQTHSDRLRITSRATNNADSYAYFVLDTTGSQTLYDKDNLPDWYDISKENGLPVENSSLSPLIKYSLIAGGVFLIGVGATMLYRKSNSIAEPTEEETNLTNSLGPC</sequence>
<accession>A0AAX0WQU2</accession>
<proteinExistence type="predicted"/>
<dbReference type="InterPro" id="IPR024079">
    <property type="entry name" value="MetalloPept_cat_dom_sf"/>
</dbReference>
<name>A0AAX0WQU2_9GAMM</name>
<dbReference type="RefSeq" id="WP_019233987.1">
    <property type="nucleotide sequence ID" value="NZ_CAAAHR010000005.1"/>
</dbReference>